<dbReference type="AlphaFoldDB" id="A0A6C0LGA0"/>
<sequence length="396" mass="45186">MADIKKEKDEKVKEPVEIPAEFQKIMKDFIRDIMLTFPEYQPIVNKWWKTEIESTEISQSSIEFIFKHCLSVYPERFFDILYKNQEMFAEKSMINTEFLPGISFKYLWSCEISDGTRETIWKYLQLIILAIVGSINNKEAFGDTSKIFDSINEDEFRNKLQETMEGMQNLFKNTEDTSSSGVNMDNIPSADDIHGHLSGMMNGKLGNLAREIAEETAGDLDLDMENVTDMKDVFQNLFKNPGKLMGLVKNVGEKLDSRIKSGEISQTELLSEATEMMNKMKNTPGMENIQDMLSKMGMQMPNMGGAGRNAKVDVNAMEAKLKQVMKKAEMSEKMLKKSEERKKAQEKAASDAVQAALAASKQPTFTDEQLIDMFSNMEKPTKTPRVLKEDKKKKKK</sequence>
<accession>A0A6C0LGA0</accession>
<proteinExistence type="predicted"/>
<feature type="compositionally biased region" description="Basic and acidic residues" evidence="1">
    <location>
        <begin position="330"/>
        <end position="349"/>
    </location>
</feature>
<organism evidence="2">
    <name type="scientific">viral metagenome</name>
    <dbReference type="NCBI Taxonomy" id="1070528"/>
    <lineage>
        <taxon>unclassified sequences</taxon>
        <taxon>metagenomes</taxon>
        <taxon>organismal metagenomes</taxon>
    </lineage>
</organism>
<feature type="region of interest" description="Disordered" evidence="1">
    <location>
        <begin position="330"/>
        <end position="396"/>
    </location>
</feature>
<protein>
    <submittedName>
        <fullName evidence="2">Uncharacterized protein</fullName>
    </submittedName>
</protein>
<dbReference type="EMBL" id="MN740471">
    <property type="protein sequence ID" value="QHU28172.1"/>
    <property type="molecule type" value="Genomic_DNA"/>
</dbReference>
<evidence type="ECO:0000256" key="1">
    <source>
        <dbReference type="SAM" id="MobiDB-lite"/>
    </source>
</evidence>
<name>A0A6C0LGA0_9ZZZZ</name>
<feature type="compositionally biased region" description="Low complexity" evidence="1">
    <location>
        <begin position="350"/>
        <end position="359"/>
    </location>
</feature>
<evidence type="ECO:0000313" key="2">
    <source>
        <dbReference type="EMBL" id="QHU28172.1"/>
    </source>
</evidence>
<reference evidence="2" key="1">
    <citation type="journal article" date="2020" name="Nature">
        <title>Giant virus diversity and host interactions through global metagenomics.</title>
        <authorList>
            <person name="Schulz F."/>
            <person name="Roux S."/>
            <person name="Paez-Espino D."/>
            <person name="Jungbluth S."/>
            <person name="Walsh D.A."/>
            <person name="Denef V.J."/>
            <person name="McMahon K.D."/>
            <person name="Konstantinidis K.T."/>
            <person name="Eloe-Fadrosh E.A."/>
            <person name="Kyrpides N.C."/>
            <person name="Woyke T."/>
        </authorList>
    </citation>
    <scope>NUCLEOTIDE SEQUENCE</scope>
    <source>
        <strain evidence="2">GVMAG-M-3300027770-73</strain>
    </source>
</reference>